<evidence type="ECO:0000256" key="5">
    <source>
        <dbReference type="ARBA" id="ARBA00022723"/>
    </source>
</evidence>
<dbReference type="InterPro" id="IPR014710">
    <property type="entry name" value="RmlC-like_jellyroll"/>
</dbReference>
<evidence type="ECO:0000256" key="6">
    <source>
        <dbReference type="ARBA" id="ARBA00022833"/>
    </source>
</evidence>
<dbReference type="InterPro" id="IPR016305">
    <property type="entry name" value="Mannose-6-P_Isomerase"/>
</dbReference>
<protein>
    <recommendedName>
        <fullName evidence="4">mannose-6-phosphate isomerase</fullName>
        <ecNumber evidence="4">5.3.1.8</ecNumber>
    </recommendedName>
</protein>
<comment type="caution">
    <text evidence="9">The sequence shown here is derived from an EMBL/GenBank/DDBJ whole genome shotgun (WGS) entry which is preliminary data.</text>
</comment>
<evidence type="ECO:0000256" key="1">
    <source>
        <dbReference type="ARBA" id="ARBA00000757"/>
    </source>
</evidence>
<dbReference type="Pfam" id="PF20511">
    <property type="entry name" value="PMI_typeI_cat"/>
    <property type="match status" value="1"/>
</dbReference>
<name>A0ABP8EM82_9MICO</name>
<evidence type="ECO:0000256" key="3">
    <source>
        <dbReference type="ARBA" id="ARBA00010772"/>
    </source>
</evidence>
<dbReference type="PANTHER" id="PTHR10309:SF0">
    <property type="entry name" value="MANNOSE-6-PHOSPHATE ISOMERASE"/>
    <property type="match status" value="1"/>
</dbReference>
<evidence type="ECO:0000256" key="2">
    <source>
        <dbReference type="ARBA" id="ARBA00001947"/>
    </source>
</evidence>
<gene>
    <name evidence="9" type="primary">manA</name>
    <name evidence="9" type="ORF">GCM10022261_26450</name>
</gene>
<dbReference type="Gene3D" id="2.60.120.10">
    <property type="entry name" value="Jelly Rolls"/>
    <property type="match status" value="2"/>
</dbReference>
<dbReference type="InterPro" id="IPR001250">
    <property type="entry name" value="Man6P_Isoase-1"/>
</dbReference>
<proteinExistence type="inferred from homology"/>
<keyword evidence="7 9" id="KW-0413">Isomerase</keyword>
<evidence type="ECO:0000259" key="8">
    <source>
        <dbReference type="Pfam" id="PF20511"/>
    </source>
</evidence>
<keyword evidence="6" id="KW-0862">Zinc</keyword>
<evidence type="ECO:0000256" key="7">
    <source>
        <dbReference type="ARBA" id="ARBA00023235"/>
    </source>
</evidence>
<dbReference type="Proteomes" id="UP001501586">
    <property type="component" value="Unassembled WGS sequence"/>
</dbReference>
<dbReference type="PIRSF" id="PIRSF001480">
    <property type="entry name" value="Mannose-6-phosphate_isomerase"/>
    <property type="match status" value="1"/>
</dbReference>
<dbReference type="NCBIfam" id="TIGR00218">
    <property type="entry name" value="manA"/>
    <property type="match status" value="1"/>
</dbReference>
<sequence>MQLLTNTVRDYAWGSPTGIPEILGREPDGTPAAELWVGAHHGAPSQIDDTGLDAWIEQAPVDRLGQSSVAAFGERLPFLLKILSAETALSIQAHPTLEQARTGFEQETSTGVPLDAPHRNYKDAWHKPELIHALSDFSALCGFRPIPAVLATIARFEVAADDADRGFLREWRRTLERPEESEALRTATSLVLGRASEFGRLADRLAALEIPEAPADDPSRVGSAVDPVETLRQVNRDFPSDAGALVALMLNRISLRAGESMALDAGVLHAYLGGLGVEIMASSDNVMRGGLTSKHIDLAELDTVVRFESAEPQLVSADDRGVLRGVTEDFALQRIDDAADVPVARSGAVVLLCTAGSFRVSSGSETLELRSGDAVFIGADEPQPVVTGSGALFAATTGLPPEE</sequence>
<dbReference type="GO" id="GO:0016853">
    <property type="term" value="F:isomerase activity"/>
    <property type="evidence" value="ECO:0007669"/>
    <property type="project" value="UniProtKB-KW"/>
</dbReference>
<comment type="cofactor">
    <cofactor evidence="2">
        <name>Zn(2+)</name>
        <dbReference type="ChEBI" id="CHEBI:29105"/>
    </cofactor>
</comment>
<keyword evidence="10" id="KW-1185">Reference proteome</keyword>
<dbReference type="RefSeq" id="WP_236865899.1">
    <property type="nucleotide sequence ID" value="NZ_BAABAZ010000008.1"/>
</dbReference>
<dbReference type="PANTHER" id="PTHR10309">
    <property type="entry name" value="MANNOSE-6-PHOSPHATE ISOMERASE"/>
    <property type="match status" value="1"/>
</dbReference>
<dbReference type="InterPro" id="IPR011051">
    <property type="entry name" value="RmlC_Cupin_sf"/>
</dbReference>
<accession>A0ABP8EM82</accession>
<dbReference type="Gene3D" id="1.10.441.10">
    <property type="entry name" value="Phosphomannose Isomerase, domain 2"/>
    <property type="match status" value="1"/>
</dbReference>
<dbReference type="EC" id="5.3.1.8" evidence="4"/>
<evidence type="ECO:0000313" key="9">
    <source>
        <dbReference type="EMBL" id="GAA4285114.1"/>
    </source>
</evidence>
<dbReference type="PRINTS" id="PR00714">
    <property type="entry name" value="MAN6PISMRASE"/>
</dbReference>
<comment type="similarity">
    <text evidence="3">Belongs to the mannose-6-phosphate isomerase type 1 family.</text>
</comment>
<dbReference type="InterPro" id="IPR046457">
    <property type="entry name" value="PMI_typeI_cat"/>
</dbReference>
<comment type="catalytic activity">
    <reaction evidence="1">
        <text>D-mannose 6-phosphate = D-fructose 6-phosphate</text>
        <dbReference type="Rhea" id="RHEA:12356"/>
        <dbReference type="ChEBI" id="CHEBI:58735"/>
        <dbReference type="ChEBI" id="CHEBI:61527"/>
        <dbReference type="EC" id="5.3.1.8"/>
    </reaction>
</comment>
<dbReference type="SUPFAM" id="SSF51182">
    <property type="entry name" value="RmlC-like cupins"/>
    <property type="match status" value="1"/>
</dbReference>
<reference evidence="10" key="1">
    <citation type="journal article" date="2019" name="Int. J. Syst. Evol. Microbiol.">
        <title>The Global Catalogue of Microorganisms (GCM) 10K type strain sequencing project: providing services to taxonomists for standard genome sequencing and annotation.</title>
        <authorList>
            <consortium name="The Broad Institute Genomics Platform"/>
            <consortium name="The Broad Institute Genome Sequencing Center for Infectious Disease"/>
            <person name="Wu L."/>
            <person name="Ma J."/>
        </authorList>
    </citation>
    <scope>NUCLEOTIDE SEQUENCE [LARGE SCALE GENOMIC DNA]</scope>
    <source>
        <strain evidence="10">JCM 17458</strain>
    </source>
</reference>
<dbReference type="CDD" id="cd07011">
    <property type="entry name" value="cupin_PMI_type_I_N"/>
    <property type="match status" value="1"/>
</dbReference>
<evidence type="ECO:0000256" key="4">
    <source>
        <dbReference type="ARBA" id="ARBA00011956"/>
    </source>
</evidence>
<keyword evidence="5" id="KW-0479">Metal-binding</keyword>
<dbReference type="EMBL" id="BAABAZ010000008">
    <property type="protein sequence ID" value="GAA4285114.1"/>
    <property type="molecule type" value="Genomic_DNA"/>
</dbReference>
<evidence type="ECO:0000313" key="10">
    <source>
        <dbReference type="Proteomes" id="UP001501586"/>
    </source>
</evidence>
<feature type="domain" description="Phosphomannose isomerase type I catalytic" evidence="8">
    <location>
        <begin position="2"/>
        <end position="145"/>
    </location>
</feature>
<organism evidence="9 10">
    <name type="scientific">Brevibacterium daeguense</name>
    <dbReference type="NCBI Taxonomy" id="909936"/>
    <lineage>
        <taxon>Bacteria</taxon>
        <taxon>Bacillati</taxon>
        <taxon>Actinomycetota</taxon>
        <taxon>Actinomycetes</taxon>
        <taxon>Micrococcales</taxon>
        <taxon>Brevibacteriaceae</taxon>
        <taxon>Brevibacterium</taxon>
    </lineage>
</organism>